<dbReference type="InterPro" id="IPR001387">
    <property type="entry name" value="Cro/C1-type_HTH"/>
</dbReference>
<dbReference type="CDD" id="cd06529">
    <property type="entry name" value="S24_LexA-like"/>
    <property type="match status" value="1"/>
</dbReference>
<dbReference type="SMART" id="SM00530">
    <property type="entry name" value="HTH_XRE"/>
    <property type="match status" value="1"/>
</dbReference>
<dbReference type="Gene3D" id="2.10.109.10">
    <property type="entry name" value="Umud Fragment, subunit A"/>
    <property type="match status" value="1"/>
</dbReference>
<dbReference type="SUPFAM" id="SSF51306">
    <property type="entry name" value="LexA/Signal peptidase"/>
    <property type="match status" value="1"/>
</dbReference>
<dbReference type="InterPro" id="IPR039418">
    <property type="entry name" value="LexA-like"/>
</dbReference>
<dbReference type="InterPro" id="IPR010982">
    <property type="entry name" value="Lambda_DNA-bd_dom_sf"/>
</dbReference>
<dbReference type="InterPro" id="IPR015927">
    <property type="entry name" value="Peptidase_S24_S26A/B/C"/>
</dbReference>
<comment type="caution">
    <text evidence="5">The sequence shown here is derived from an EMBL/GenBank/DDBJ whole genome shotgun (WGS) entry which is preliminary data.</text>
</comment>
<sequence length="233" mass="26790">MKQDTSSRLKQLMKERNLKQVDILNKSIPYQKKLNIKMGKSTLSQYVNGKQSPDQDRIYLLSKTLKVNEPWLMGYDVSRERTPEENRDLNIVKEPTEPYYFFPTTISAGLPFHVDGITEDNVEQIEIPDAVLGKWAGDELFITKVNGDSMNKIIPDKSLIAVKPVELHQLKEGDIVVYSNGGDFSVKRFYLNGDEIVFRPDSHDSSFFEQRYNKTTENITIHGKVVVYIVELD</sequence>
<protein>
    <submittedName>
        <fullName evidence="5">Transcriptional regulator</fullName>
    </submittedName>
</protein>
<evidence type="ECO:0000256" key="2">
    <source>
        <dbReference type="ARBA" id="ARBA00023125"/>
    </source>
</evidence>
<dbReference type="Proteomes" id="UP000641206">
    <property type="component" value="Unassembled WGS sequence"/>
</dbReference>
<dbReference type="Pfam" id="PF01381">
    <property type="entry name" value="HTH_3"/>
    <property type="match status" value="1"/>
</dbReference>
<keyword evidence="1" id="KW-0805">Transcription regulation</keyword>
<dbReference type="CDD" id="cd00093">
    <property type="entry name" value="HTH_XRE"/>
    <property type="match status" value="1"/>
</dbReference>
<gene>
    <name evidence="5" type="ORF">GCM10011346_52780</name>
</gene>
<reference evidence="6" key="1">
    <citation type="journal article" date="2019" name="Int. J. Syst. Evol. Microbiol.">
        <title>The Global Catalogue of Microorganisms (GCM) 10K type strain sequencing project: providing services to taxonomists for standard genome sequencing and annotation.</title>
        <authorList>
            <consortium name="The Broad Institute Genomics Platform"/>
            <consortium name="The Broad Institute Genome Sequencing Center for Infectious Disease"/>
            <person name="Wu L."/>
            <person name="Ma J."/>
        </authorList>
    </citation>
    <scope>NUCLEOTIDE SEQUENCE [LARGE SCALE GENOMIC DNA]</scope>
    <source>
        <strain evidence="6">CGMCC 1.7693</strain>
    </source>
</reference>
<accession>A0ABQ2P3K1</accession>
<dbReference type="PANTHER" id="PTHR40661">
    <property type="match status" value="1"/>
</dbReference>
<dbReference type="SUPFAM" id="SSF47413">
    <property type="entry name" value="lambda repressor-like DNA-binding domains"/>
    <property type="match status" value="1"/>
</dbReference>
<dbReference type="PROSITE" id="PS50943">
    <property type="entry name" value="HTH_CROC1"/>
    <property type="match status" value="1"/>
</dbReference>
<dbReference type="RefSeq" id="WP_188738835.1">
    <property type="nucleotide sequence ID" value="NZ_BMLW01000036.1"/>
</dbReference>
<evidence type="ECO:0000313" key="6">
    <source>
        <dbReference type="Proteomes" id="UP000641206"/>
    </source>
</evidence>
<organism evidence="5 6">
    <name type="scientific">Oceanobacillus neutriphilus</name>
    <dbReference type="NCBI Taxonomy" id="531815"/>
    <lineage>
        <taxon>Bacteria</taxon>
        <taxon>Bacillati</taxon>
        <taxon>Bacillota</taxon>
        <taxon>Bacilli</taxon>
        <taxon>Bacillales</taxon>
        <taxon>Bacillaceae</taxon>
        <taxon>Oceanobacillus</taxon>
    </lineage>
</organism>
<dbReference type="PANTHER" id="PTHR40661:SF1">
    <property type="entry name" value="HTH CRO_C1-TYPE DOMAIN-CONTAINING PROTEIN"/>
    <property type="match status" value="1"/>
</dbReference>
<dbReference type="InterPro" id="IPR036286">
    <property type="entry name" value="LexA/Signal_pep-like_sf"/>
</dbReference>
<keyword evidence="6" id="KW-1185">Reference proteome</keyword>
<keyword evidence="3" id="KW-0804">Transcription</keyword>
<proteinExistence type="predicted"/>
<feature type="domain" description="HTH cro/C1-type" evidence="4">
    <location>
        <begin position="40"/>
        <end position="72"/>
    </location>
</feature>
<evidence type="ECO:0000256" key="1">
    <source>
        <dbReference type="ARBA" id="ARBA00023015"/>
    </source>
</evidence>
<evidence type="ECO:0000313" key="5">
    <source>
        <dbReference type="EMBL" id="GGP17356.1"/>
    </source>
</evidence>
<dbReference type="EMBL" id="BMLW01000036">
    <property type="protein sequence ID" value="GGP17356.1"/>
    <property type="molecule type" value="Genomic_DNA"/>
</dbReference>
<dbReference type="Gene3D" id="1.10.260.40">
    <property type="entry name" value="lambda repressor-like DNA-binding domains"/>
    <property type="match status" value="1"/>
</dbReference>
<evidence type="ECO:0000259" key="4">
    <source>
        <dbReference type="PROSITE" id="PS50943"/>
    </source>
</evidence>
<keyword evidence="2" id="KW-0238">DNA-binding</keyword>
<dbReference type="Pfam" id="PF00717">
    <property type="entry name" value="Peptidase_S24"/>
    <property type="match status" value="1"/>
</dbReference>
<name>A0ABQ2P3K1_9BACI</name>
<evidence type="ECO:0000256" key="3">
    <source>
        <dbReference type="ARBA" id="ARBA00023163"/>
    </source>
</evidence>